<dbReference type="PANTHER" id="PTHR30146:SF153">
    <property type="entry name" value="LACTOSE OPERON REPRESSOR"/>
    <property type="match status" value="1"/>
</dbReference>
<feature type="domain" description="HTH lacI-type" evidence="4">
    <location>
        <begin position="7"/>
        <end position="61"/>
    </location>
</feature>
<organism evidence="5 6">
    <name type="scientific">Agromyces humatus</name>
    <dbReference type="NCBI Taxonomy" id="279573"/>
    <lineage>
        <taxon>Bacteria</taxon>
        <taxon>Bacillati</taxon>
        <taxon>Actinomycetota</taxon>
        <taxon>Actinomycetes</taxon>
        <taxon>Micrococcales</taxon>
        <taxon>Microbacteriaceae</taxon>
        <taxon>Agromyces</taxon>
    </lineage>
</organism>
<dbReference type="RefSeq" id="WP_232499610.1">
    <property type="nucleotide sequence ID" value="NZ_BAAANH010000008.1"/>
</dbReference>
<evidence type="ECO:0000313" key="5">
    <source>
        <dbReference type="EMBL" id="GAA1769637.1"/>
    </source>
</evidence>
<keyword evidence="2 5" id="KW-0238">DNA-binding</keyword>
<accession>A0ABP4X3S4</accession>
<keyword evidence="3" id="KW-0804">Transcription</keyword>
<keyword evidence="6" id="KW-1185">Reference proteome</keyword>
<name>A0ABP4X3S4_9MICO</name>
<dbReference type="SUPFAM" id="SSF47413">
    <property type="entry name" value="lambda repressor-like DNA-binding domains"/>
    <property type="match status" value="1"/>
</dbReference>
<dbReference type="Gene3D" id="3.40.50.2300">
    <property type="match status" value="2"/>
</dbReference>
<sequence>MKQPDATRLVDVAAAAGVSLATASRAMTGGTGVSDELAEHVRAIAERLGYVPNLHARGLAGGLVSSIGLVVHEIGDPYFAEIASGVLHRASLAGQSVQITHADRDPRSELTQVNALMMQRVGSIIIAGSGYTDPALEAPLGDALAQYRTRGGRVAVIGRHHLDVDAVLPDNHAAGVSVATHLTGLGHRRIGVIAGPLGLNTVSDRLDGLRSVFDSTGVHVTVVSHSFTREGGIDGTNALLDRGSPVTAMVALNDAMALGVLRALRQRGMRVPEDVSVAGFDDIAVVSDVAPALTTARIPMAEMGAQAVALILRAEADEPRRISMGHELIVRASTAAPPD</sequence>
<evidence type="ECO:0000256" key="1">
    <source>
        <dbReference type="ARBA" id="ARBA00023015"/>
    </source>
</evidence>
<dbReference type="Pfam" id="PF13377">
    <property type="entry name" value="Peripla_BP_3"/>
    <property type="match status" value="1"/>
</dbReference>
<evidence type="ECO:0000256" key="3">
    <source>
        <dbReference type="ARBA" id="ARBA00023163"/>
    </source>
</evidence>
<protein>
    <submittedName>
        <fullName evidence="5">LacI family DNA-binding transcriptional regulator</fullName>
    </submittedName>
</protein>
<dbReference type="InterPro" id="IPR000843">
    <property type="entry name" value="HTH_LacI"/>
</dbReference>
<dbReference type="InterPro" id="IPR046335">
    <property type="entry name" value="LacI/GalR-like_sensor"/>
</dbReference>
<reference evidence="6" key="1">
    <citation type="journal article" date="2019" name="Int. J. Syst. Evol. Microbiol.">
        <title>The Global Catalogue of Microorganisms (GCM) 10K type strain sequencing project: providing services to taxonomists for standard genome sequencing and annotation.</title>
        <authorList>
            <consortium name="The Broad Institute Genomics Platform"/>
            <consortium name="The Broad Institute Genome Sequencing Center for Infectious Disease"/>
            <person name="Wu L."/>
            <person name="Ma J."/>
        </authorList>
    </citation>
    <scope>NUCLEOTIDE SEQUENCE [LARGE SCALE GENOMIC DNA]</scope>
    <source>
        <strain evidence="6">JCM 14319</strain>
    </source>
</reference>
<comment type="caution">
    <text evidence="5">The sequence shown here is derived from an EMBL/GenBank/DDBJ whole genome shotgun (WGS) entry which is preliminary data.</text>
</comment>
<keyword evidence="1" id="KW-0805">Transcription regulation</keyword>
<dbReference type="InterPro" id="IPR010982">
    <property type="entry name" value="Lambda_DNA-bd_dom_sf"/>
</dbReference>
<dbReference type="PROSITE" id="PS50932">
    <property type="entry name" value="HTH_LACI_2"/>
    <property type="match status" value="1"/>
</dbReference>
<dbReference type="Pfam" id="PF00356">
    <property type="entry name" value="LacI"/>
    <property type="match status" value="1"/>
</dbReference>
<proteinExistence type="predicted"/>
<dbReference type="SMART" id="SM00354">
    <property type="entry name" value="HTH_LACI"/>
    <property type="match status" value="1"/>
</dbReference>
<dbReference type="CDD" id="cd06267">
    <property type="entry name" value="PBP1_LacI_sugar_binding-like"/>
    <property type="match status" value="1"/>
</dbReference>
<dbReference type="Gene3D" id="1.10.260.40">
    <property type="entry name" value="lambda repressor-like DNA-binding domains"/>
    <property type="match status" value="1"/>
</dbReference>
<evidence type="ECO:0000313" key="6">
    <source>
        <dbReference type="Proteomes" id="UP001500506"/>
    </source>
</evidence>
<evidence type="ECO:0000256" key="2">
    <source>
        <dbReference type="ARBA" id="ARBA00023125"/>
    </source>
</evidence>
<gene>
    <name evidence="5" type="ORF">GCM10009747_33480</name>
</gene>
<dbReference type="SUPFAM" id="SSF53822">
    <property type="entry name" value="Periplasmic binding protein-like I"/>
    <property type="match status" value="1"/>
</dbReference>
<dbReference type="EMBL" id="BAAANH010000008">
    <property type="protein sequence ID" value="GAA1769637.1"/>
    <property type="molecule type" value="Genomic_DNA"/>
</dbReference>
<dbReference type="Proteomes" id="UP001500506">
    <property type="component" value="Unassembled WGS sequence"/>
</dbReference>
<dbReference type="InterPro" id="IPR028082">
    <property type="entry name" value="Peripla_BP_I"/>
</dbReference>
<evidence type="ECO:0000259" key="4">
    <source>
        <dbReference type="PROSITE" id="PS50932"/>
    </source>
</evidence>
<dbReference type="CDD" id="cd01392">
    <property type="entry name" value="HTH_LacI"/>
    <property type="match status" value="1"/>
</dbReference>
<dbReference type="PANTHER" id="PTHR30146">
    <property type="entry name" value="LACI-RELATED TRANSCRIPTIONAL REPRESSOR"/>
    <property type="match status" value="1"/>
</dbReference>
<dbReference type="GO" id="GO:0003677">
    <property type="term" value="F:DNA binding"/>
    <property type="evidence" value="ECO:0007669"/>
    <property type="project" value="UniProtKB-KW"/>
</dbReference>